<gene>
    <name evidence="4" type="ORF">WKW79_11135</name>
</gene>
<name>A0ABU8X636_9BURK</name>
<dbReference type="InterPro" id="IPR002347">
    <property type="entry name" value="SDR_fam"/>
</dbReference>
<evidence type="ECO:0000256" key="1">
    <source>
        <dbReference type="ARBA" id="ARBA00006484"/>
    </source>
</evidence>
<organism evidence="4 5">
    <name type="scientific">Variovorax robiniae</name>
    <dbReference type="NCBI Taxonomy" id="1836199"/>
    <lineage>
        <taxon>Bacteria</taxon>
        <taxon>Pseudomonadati</taxon>
        <taxon>Pseudomonadota</taxon>
        <taxon>Betaproteobacteria</taxon>
        <taxon>Burkholderiales</taxon>
        <taxon>Comamonadaceae</taxon>
        <taxon>Variovorax</taxon>
    </lineage>
</organism>
<dbReference type="PRINTS" id="PR00080">
    <property type="entry name" value="SDRFAMILY"/>
</dbReference>
<comment type="similarity">
    <text evidence="1">Belongs to the short-chain dehydrogenases/reductases (SDR) family.</text>
</comment>
<dbReference type="GO" id="GO:0047936">
    <property type="term" value="F:glucose 1-dehydrogenase [NAD(P)+] activity"/>
    <property type="evidence" value="ECO:0007669"/>
    <property type="project" value="UniProtKB-EC"/>
</dbReference>
<evidence type="ECO:0000256" key="2">
    <source>
        <dbReference type="ARBA" id="ARBA00023002"/>
    </source>
</evidence>
<dbReference type="InterPro" id="IPR057326">
    <property type="entry name" value="KR_dom"/>
</dbReference>
<keyword evidence="2 4" id="KW-0560">Oxidoreductase</keyword>
<dbReference type="SMART" id="SM00822">
    <property type="entry name" value="PKS_KR"/>
    <property type="match status" value="1"/>
</dbReference>
<evidence type="ECO:0000313" key="4">
    <source>
        <dbReference type="EMBL" id="MEJ8855126.1"/>
    </source>
</evidence>
<feature type="domain" description="Ketoreductase" evidence="3">
    <location>
        <begin position="8"/>
        <end position="187"/>
    </location>
</feature>
<comment type="caution">
    <text evidence="4">The sequence shown here is derived from an EMBL/GenBank/DDBJ whole genome shotgun (WGS) entry which is preliminary data.</text>
</comment>
<dbReference type="PRINTS" id="PR00081">
    <property type="entry name" value="GDHRDH"/>
</dbReference>
<dbReference type="RefSeq" id="WP_340335215.1">
    <property type="nucleotide sequence ID" value="NZ_JBBKZS010000004.1"/>
</dbReference>
<protein>
    <submittedName>
        <fullName evidence="4">Glucose 1-dehydrogenase</fullName>
        <ecNumber evidence="4">1.1.1.47</ecNumber>
    </submittedName>
</protein>
<dbReference type="SUPFAM" id="SSF51735">
    <property type="entry name" value="NAD(P)-binding Rossmann-fold domains"/>
    <property type="match status" value="1"/>
</dbReference>
<evidence type="ECO:0000313" key="5">
    <source>
        <dbReference type="Proteomes" id="UP001367030"/>
    </source>
</evidence>
<dbReference type="Pfam" id="PF13561">
    <property type="entry name" value="adh_short_C2"/>
    <property type="match status" value="1"/>
</dbReference>
<evidence type="ECO:0000259" key="3">
    <source>
        <dbReference type="SMART" id="SM00822"/>
    </source>
</evidence>
<accession>A0ABU8X636</accession>
<proteinExistence type="inferred from homology"/>
<dbReference type="EMBL" id="JBBKZS010000004">
    <property type="protein sequence ID" value="MEJ8855126.1"/>
    <property type="molecule type" value="Genomic_DNA"/>
</dbReference>
<dbReference type="InterPro" id="IPR036291">
    <property type="entry name" value="NAD(P)-bd_dom_sf"/>
</dbReference>
<dbReference type="PANTHER" id="PTHR42760">
    <property type="entry name" value="SHORT-CHAIN DEHYDROGENASES/REDUCTASES FAMILY MEMBER"/>
    <property type="match status" value="1"/>
</dbReference>
<dbReference type="PANTHER" id="PTHR42760:SF133">
    <property type="entry name" value="3-OXOACYL-[ACYL-CARRIER-PROTEIN] REDUCTASE"/>
    <property type="match status" value="1"/>
</dbReference>
<sequence length="257" mass="26232">MTKSLEGKTALVTGAAQGMGLAFAEALAEAGAHVALTDVLAEEVGVQAARLAARGLSVQSHALDVTNKAAWAEVMDALAAAGRSVDVLVNNAGIAVPGSIEECSVDTWRRTMDINALGPLLGCQAVIPGMKTKGGGSIINISSIFGLVGEPRVVAYCASKGAVTQLTRSAAVQLAPYGIRVNSVHPGFVATPMVLGAMKRAPAAIAQEYEARTVGQTPIGRMAEPEDVAGAVVFLASDASRYMTAGQMVIDGGFIAR</sequence>
<dbReference type="EC" id="1.1.1.47" evidence="4"/>
<dbReference type="NCBIfam" id="NF005559">
    <property type="entry name" value="PRK07231.1"/>
    <property type="match status" value="1"/>
</dbReference>
<dbReference type="Proteomes" id="UP001367030">
    <property type="component" value="Unassembled WGS sequence"/>
</dbReference>
<dbReference type="PROSITE" id="PS00061">
    <property type="entry name" value="ADH_SHORT"/>
    <property type="match status" value="1"/>
</dbReference>
<dbReference type="InterPro" id="IPR020904">
    <property type="entry name" value="Sc_DH/Rdtase_CS"/>
</dbReference>
<dbReference type="Gene3D" id="3.40.50.720">
    <property type="entry name" value="NAD(P)-binding Rossmann-like Domain"/>
    <property type="match status" value="1"/>
</dbReference>
<keyword evidence="5" id="KW-1185">Reference proteome</keyword>
<reference evidence="4 5" key="1">
    <citation type="submission" date="2024-03" db="EMBL/GenBank/DDBJ databases">
        <title>Novel species of the genus Variovorax.</title>
        <authorList>
            <person name="Liu Q."/>
            <person name="Xin Y.-H."/>
        </authorList>
    </citation>
    <scope>NUCLEOTIDE SEQUENCE [LARGE SCALE GENOMIC DNA]</scope>
    <source>
        <strain evidence="4 5">KACC 18901</strain>
    </source>
</reference>